<dbReference type="GO" id="GO:0005634">
    <property type="term" value="C:nucleus"/>
    <property type="evidence" value="ECO:0007669"/>
    <property type="project" value="InterPro"/>
</dbReference>
<protein>
    <recommendedName>
        <fullName evidence="2">SBP-type domain-containing protein</fullName>
    </recommendedName>
</protein>
<dbReference type="SUPFAM" id="SSF103612">
    <property type="entry name" value="SBT domain"/>
    <property type="match status" value="1"/>
</dbReference>
<dbReference type="OrthoDB" id="514967at2759"/>
<reference evidence="4" key="1">
    <citation type="journal article" date="2016" name="Nature">
        <title>The genome of the seagrass Zostera marina reveals angiosperm adaptation to the sea.</title>
        <authorList>
            <person name="Olsen J.L."/>
            <person name="Rouze P."/>
            <person name="Verhelst B."/>
            <person name="Lin Y.-C."/>
            <person name="Bayer T."/>
            <person name="Collen J."/>
            <person name="Dattolo E."/>
            <person name="De Paoli E."/>
            <person name="Dittami S."/>
            <person name="Maumus F."/>
            <person name="Michel G."/>
            <person name="Kersting A."/>
            <person name="Lauritano C."/>
            <person name="Lohaus R."/>
            <person name="Toepel M."/>
            <person name="Tonon T."/>
            <person name="Vanneste K."/>
            <person name="Amirebrahimi M."/>
            <person name="Brakel J."/>
            <person name="Bostroem C."/>
            <person name="Chovatia M."/>
            <person name="Grimwood J."/>
            <person name="Jenkins J.W."/>
            <person name="Jueterbock A."/>
            <person name="Mraz A."/>
            <person name="Stam W.T."/>
            <person name="Tice H."/>
            <person name="Bornberg-Bauer E."/>
            <person name="Green P.J."/>
            <person name="Pearson G.A."/>
            <person name="Procaccini G."/>
            <person name="Duarte C.M."/>
            <person name="Schmutz J."/>
            <person name="Reusch T.B.H."/>
            <person name="Van de Peer Y."/>
        </authorList>
    </citation>
    <scope>NUCLEOTIDE SEQUENCE [LARGE SCALE GENOMIC DNA]</scope>
    <source>
        <strain evidence="4">cv. Finnish</strain>
    </source>
</reference>
<evidence type="ECO:0000256" key="1">
    <source>
        <dbReference type="PROSITE-ProRule" id="PRU00470"/>
    </source>
</evidence>
<keyword evidence="1" id="KW-0862">Zinc</keyword>
<dbReference type="PROSITE" id="PS51141">
    <property type="entry name" value="ZF_SBP"/>
    <property type="match status" value="1"/>
</dbReference>
<dbReference type="GO" id="GO:0003677">
    <property type="term" value="F:DNA binding"/>
    <property type="evidence" value="ECO:0007669"/>
    <property type="project" value="InterPro"/>
</dbReference>
<sequence>MIDGFFHILKDFDEGKHSCRRKLEHHNKRRRRGPNADQKVLDEKENNSIEIIHIEEVVQDDEQSKGRMSFKLYDWNPADFPRRLRRQIFQWLDKEGMMYDNTLFQILQDGTSLVNVKMEVQVPKLHYVYPVLFEAGKSIEIFACGSNLFQPNFW</sequence>
<dbReference type="Pfam" id="PF26102">
    <property type="entry name" value="Ig_SPL7"/>
    <property type="match status" value="1"/>
</dbReference>
<keyword evidence="1" id="KW-0863">Zinc-finger</keyword>
<gene>
    <name evidence="3" type="ORF">ZOSMA_217G00110</name>
</gene>
<dbReference type="AlphaFoldDB" id="A0A0K9PK25"/>
<dbReference type="GO" id="GO:0008270">
    <property type="term" value="F:zinc ion binding"/>
    <property type="evidence" value="ECO:0007669"/>
    <property type="project" value="UniProtKB-KW"/>
</dbReference>
<dbReference type="Pfam" id="PF03110">
    <property type="entry name" value="SBP"/>
    <property type="match status" value="1"/>
</dbReference>
<keyword evidence="4" id="KW-1185">Reference proteome</keyword>
<dbReference type="InterPro" id="IPR004333">
    <property type="entry name" value="SBP_dom"/>
</dbReference>
<proteinExistence type="predicted"/>
<name>A0A0K9PK25_ZOSMR</name>
<evidence type="ECO:0000313" key="4">
    <source>
        <dbReference type="Proteomes" id="UP000036987"/>
    </source>
</evidence>
<dbReference type="InterPro" id="IPR036893">
    <property type="entry name" value="SBP_sf"/>
</dbReference>
<comment type="caution">
    <text evidence="3">The sequence shown here is derived from an EMBL/GenBank/DDBJ whole genome shotgun (WGS) entry which is preliminary data.</text>
</comment>
<evidence type="ECO:0000259" key="2">
    <source>
        <dbReference type="PROSITE" id="PS51141"/>
    </source>
</evidence>
<evidence type="ECO:0000313" key="3">
    <source>
        <dbReference type="EMBL" id="KMZ69316.1"/>
    </source>
</evidence>
<keyword evidence="1" id="KW-0479">Metal-binding</keyword>
<accession>A0A0K9PK25</accession>
<dbReference type="EMBL" id="LFYR01000779">
    <property type="protein sequence ID" value="KMZ69316.1"/>
    <property type="molecule type" value="Genomic_DNA"/>
</dbReference>
<organism evidence="3 4">
    <name type="scientific">Zostera marina</name>
    <name type="common">Eelgrass</name>
    <dbReference type="NCBI Taxonomy" id="29655"/>
    <lineage>
        <taxon>Eukaryota</taxon>
        <taxon>Viridiplantae</taxon>
        <taxon>Streptophyta</taxon>
        <taxon>Embryophyta</taxon>
        <taxon>Tracheophyta</taxon>
        <taxon>Spermatophyta</taxon>
        <taxon>Magnoliopsida</taxon>
        <taxon>Liliopsida</taxon>
        <taxon>Zosteraceae</taxon>
        <taxon>Zostera</taxon>
    </lineage>
</organism>
<dbReference type="Proteomes" id="UP000036987">
    <property type="component" value="Unassembled WGS sequence"/>
</dbReference>
<feature type="domain" description="SBP-type" evidence="2">
    <location>
        <begin position="1"/>
        <end position="33"/>
    </location>
</feature>